<reference evidence="2 3" key="1">
    <citation type="journal article" date="2016" name="Genome Biol. Evol.">
        <title>Divergent and convergent evolution of fungal pathogenicity.</title>
        <authorList>
            <person name="Shang Y."/>
            <person name="Xiao G."/>
            <person name="Zheng P."/>
            <person name="Cen K."/>
            <person name="Zhan S."/>
            <person name="Wang C."/>
        </authorList>
    </citation>
    <scope>NUCLEOTIDE SEQUENCE [LARGE SCALE GENOMIC DNA]</scope>
    <source>
        <strain evidence="2 3">RCEF 264</strain>
    </source>
</reference>
<dbReference type="EMBL" id="AZHD01000011">
    <property type="protein sequence ID" value="OAA59130.1"/>
    <property type="molecule type" value="Genomic_DNA"/>
</dbReference>
<dbReference type="Proteomes" id="UP000076874">
    <property type="component" value="Unassembled WGS sequence"/>
</dbReference>
<sequence>MEEGDEHSNLDTSKDNNNNNYARRMHQRKRSWTVYGSDAVAAAARAAPWQTHVYESTSRETKEDLPPAEMTSAVLAPEDDYILIDV</sequence>
<feature type="compositionally biased region" description="Basic and acidic residues" evidence="1">
    <location>
        <begin position="1"/>
        <end position="14"/>
    </location>
</feature>
<feature type="region of interest" description="Disordered" evidence="1">
    <location>
        <begin position="46"/>
        <end position="69"/>
    </location>
</feature>
<comment type="caution">
    <text evidence="2">The sequence shown here is derived from an EMBL/GenBank/DDBJ whole genome shotgun (WGS) entry which is preliminary data.</text>
</comment>
<dbReference type="AlphaFoldDB" id="A0A167S144"/>
<accession>A0A167S144</accession>
<gene>
    <name evidence="2" type="ORF">SPI_06332</name>
</gene>
<feature type="region of interest" description="Disordered" evidence="1">
    <location>
        <begin position="1"/>
        <end position="30"/>
    </location>
</feature>
<name>A0A167S144_9HYPO</name>
<protein>
    <submittedName>
        <fullName evidence="2">Uncharacterized protein</fullName>
    </submittedName>
</protein>
<evidence type="ECO:0000256" key="1">
    <source>
        <dbReference type="SAM" id="MobiDB-lite"/>
    </source>
</evidence>
<organism evidence="2 3">
    <name type="scientific">Niveomyces insectorum RCEF 264</name>
    <dbReference type="NCBI Taxonomy" id="1081102"/>
    <lineage>
        <taxon>Eukaryota</taxon>
        <taxon>Fungi</taxon>
        <taxon>Dikarya</taxon>
        <taxon>Ascomycota</taxon>
        <taxon>Pezizomycotina</taxon>
        <taxon>Sordariomycetes</taxon>
        <taxon>Hypocreomycetidae</taxon>
        <taxon>Hypocreales</taxon>
        <taxon>Cordycipitaceae</taxon>
        <taxon>Niveomyces</taxon>
    </lineage>
</organism>
<evidence type="ECO:0000313" key="2">
    <source>
        <dbReference type="EMBL" id="OAA59130.1"/>
    </source>
</evidence>
<evidence type="ECO:0000313" key="3">
    <source>
        <dbReference type="Proteomes" id="UP000076874"/>
    </source>
</evidence>
<keyword evidence="3" id="KW-1185">Reference proteome</keyword>
<proteinExistence type="predicted"/>